<feature type="domain" description="SEC7" evidence="1">
    <location>
        <begin position="77"/>
        <end position="240"/>
    </location>
</feature>
<dbReference type="InterPro" id="IPR035999">
    <property type="entry name" value="Sec7_dom_sf"/>
</dbReference>
<dbReference type="GO" id="GO:0005085">
    <property type="term" value="F:guanyl-nucleotide exchange factor activity"/>
    <property type="evidence" value="ECO:0007669"/>
    <property type="project" value="InterPro"/>
</dbReference>
<name>A0A401Q8T3_SCYTO</name>
<dbReference type="OrthoDB" id="2157641at2759"/>
<dbReference type="InterPro" id="IPR023394">
    <property type="entry name" value="Sec7_C_sf"/>
</dbReference>
<organism evidence="2 3">
    <name type="scientific">Scyliorhinus torazame</name>
    <name type="common">Cloudy catshark</name>
    <name type="synonym">Catulus torazame</name>
    <dbReference type="NCBI Taxonomy" id="75743"/>
    <lineage>
        <taxon>Eukaryota</taxon>
        <taxon>Metazoa</taxon>
        <taxon>Chordata</taxon>
        <taxon>Craniata</taxon>
        <taxon>Vertebrata</taxon>
        <taxon>Chondrichthyes</taxon>
        <taxon>Elasmobranchii</taxon>
        <taxon>Galeomorphii</taxon>
        <taxon>Galeoidea</taxon>
        <taxon>Carcharhiniformes</taxon>
        <taxon>Scyliorhinidae</taxon>
        <taxon>Scyliorhinus</taxon>
    </lineage>
</organism>
<reference evidence="2 3" key="1">
    <citation type="journal article" date="2018" name="Nat. Ecol. Evol.">
        <title>Shark genomes provide insights into elasmobranch evolution and the origin of vertebrates.</title>
        <authorList>
            <person name="Hara Y"/>
            <person name="Yamaguchi K"/>
            <person name="Onimaru K"/>
            <person name="Kadota M"/>
            <person name="Koyanagi M"/>
            <person name="Keeley SD"/>
            <person name="Tatsumi K"/>
            <person name="Tanaka K"/>
            <person name="Motone F"/>
            <person name="Kageyama Y"/>
            <person name="Nozu R"/>
            <person name="Adachi N"/>
            <person name="Nishimura O"/>
            <person name="Nakagawa R"/>
            <person name="Tanegashima C"/>
            <person name="Kiyatake I"/>
            <person name="Matsumoto R"/>
            <person name="Murakumo K"/>
            <person name="Nishida K"/>
            <person name="Terakita A"/>
            <person name="Kuratani S"/>
            <person name="Sato K"/>
            <person name="Hyodo S Kuraku.S."/>
        </authorList>
    </citation>
    <scope>NUCLEOTIDE SEQUENCE [LARGE SCALE GENOMIC DNA]</scope>
</reference>
<dbReference type="CDD" id="cd00171">
    <property type="entry name" value="Sec7"/>
    <property type="match status" value="1"/>
</dbReference>
<gene>
    <name evidence="2" type="ORF">scyTo_0021463</name>
</gene>
<dbReference type="Gene3D" id="1.10.1000.11">
    <property type="entry name" value="Arf Nucleotide-binding Site Opener,domain 2"/>
    <property type="match status" value="1"/>
</dbReference>
<sequence>MWSRETTPQPAEEHDSTECILTGNKMAVDYTWGNDVKIIEQEVSESSQEEAGNEEATELLDEKVDIRMGGQPGSCEETGIAEEMVDLKVLLANGNKPDRDVAKGLASKLFDLDGFKRTDVAPYLEKNNEFSQMVAEEYLQLFDFSEIALDQALRKFLNAFVLTGETQERERVLFQFSTRYQQCNPDTLHSRDAVHTIICALMLLNTDLHGQNLGKSMSSQDFVTNLEGMNDGKDFPKEMLKVTI</sequence>
<keyword evidence="3" id="KW-1185">Reference proteome</keyword>
<dbReference type="AlphaFoldDB" id="A0A401Q8T3"/>
<dbReference type="EMBL" id="BFAA01019102">
    <property type="protein sequence ID" value="GCB81789.1"/>
    <property type="molecule type" value="Genomic_DNA"/>
</dbReference>
<proteinExistence type="predicted"/>
<comment type="caution">
    <text evidence="2">The sequence shown here is derived from an EMBL/GenBank/DDBJ whole genome shotgun (WGS) entry which is preliminary data.</text>
</comment>
<evidence type="ECO:0000313" key="2">
    <source>
        <dbReference type="EMBL" id="GCB81789.1"/>
    </source>
</evidence>
<dbReference type="PANTHER" id="PTHR10663:SF338">
    <property type="entry name" value="PH AND SEC7 DOMAIN-CONTAINING PROTEIN 4"/>
    <property type="match status" value="1"/>
</dbReference>
<protein>
    <recommendedName>
        <fullName evidence="1">SEC7 domain-containing protein</fullName>
    </recommendedName>
</protein>
<dbReference type="Pfam" id="PF01369">
    <property type="entry name" value="Sec7"/>
    <property type="match status" value="1"/>
</dbReference>
<dbReference type="Proteomes" id="UP000288216">
    <property type="component" value="Unassembled WGS sequence"/>
</dbReference>
<dbReference type="SUPFAM" id="SSF48425">
    <property type="entry name" value="Sec7 domain"/>
    <property type="match status" value="1"/>
</dbReference>
<evidence type="ECO:0000313" key="3">
    <source>
        <dbReference type="Proteomes" id="UP000288216"/>
    </source>
</evidence>
<dbReference type="InterPro" id="IPR000904">
    <property type="entry name" value="Sec7_dom"/>
</dbReference>
<dbReference type="GO" id="GO:0032012">
    <property type="term" value="P:regulation of ARF protein signal transduction"/>
    <property type="evidence" value="ECO:0007669"/>
    <property type="project" value="InterPro"/>
</dbReference>
<dbReference type="STRING" id="75743.A0A401Q8T3"/>
<dbReference type="PANTHER" id="PTHR10663">
    <property type="entry name" value="GUANYL-NUCLEOTIDE EXCHANGE FACTOR"/>
    <property type="match status" value="1"/>
</dbReference>
<dbReference type="SMART" id="SM00222">
    <property type="entry name" value="Sec7"/>
    <property type="match status" value="1"/>
</dbReference>
<evidence type="ECO:0000259" key="1">
    <source>
        <dbReference type="PROSITE" id="PS50190"/>
    </source>
</evidence>
<accession>A0A401Q8T3</accession>
<dbReference type="PROSITE" id="PS50190">
    <property type="entry name" value="SEC7"/>
    <property type="match status" value="1"/>
</dbReference>